<feature type="domain" description="Methyltransferase type 11" evidence="1">
    <location>
        <begin position="123"/>
        <end position="218"/>
    </location>
</feature>
<sequence>MDAPFWGFQVHSKGNWWLCSACYCVPICGGIGIMMDNIARSGIRMVEGYFGFLKFIGYQATLVDEALSQLAGHGEVPPMHLRMRVHGRPDLGSFLDVGSRCAQDLQAALATQGKQFADFGQILDFGCGSGRTLRWVTKLAPQSQLYGTDIDGDAIAWVQGHLDYVSASVNGQKAPLPYPGDSFDLIYSISVFTHMDEEHQFFWLEELRRVMRPGGLLLASLHGHDLWKAFPPEAVKQLQQEGVFVAKTRLWDGVFPEWYQNTYHSVEYVTSNFGKYFDVVDYLPLALDANHDIAILRKR</sequence>
<dbReference type="Pfam" id="PF08241">
    <property type="entry name" value="Methyltransf_11"/>
    <property type="match status" value="1"/>
</dbReference>
<dbReference type="GO" id="GO:0008757">
    <property type="term" value="F:S-adenosylmethionine-dependent methyltransferase activity"/>
    <property type="evidence" value="ECO:0007669"/>
    <property type="project" value="InterPro"/>
</dbReference>
<organism evidence="2 3">
    <name type="scientific">Sphingomonas pokkalii</name>
    <dbReference type="NCBI Taxonomy" id="2175090"/>
    <lineage>
        <taxon>Bacteria</taxon>
        <taxon>Pseudomonadati</taxon>
        <taxon>Pseudomonadota</taxon>
        <taxon>Alphaproteobacteria</taxon>
        <taxon>Sphingomonadales</taxon>
        <taxon>Sphingomonadaceae</taxon>
        <taxon>Sphingomonas</taxon>
    </lineage>
</organism>
<evidence type="ECO:0000313" key="2">
    <source>
        <dbReference type="EMBL" id="PVX28890.1"/>
    </source>
</evidence>
<evidence type="ECO:0000259" key="1">
    <source>
        <dbReference type="Pfam" id="PF08241"/>
    </source>
</evidence>
<dbReference type="Gene3D" id="3.40.50.150">
    <property type="entry name" value="Vaccinia Virus protein VP39"/>
    <property type="match status" value="1"/>
</dbReference>
<protein>
    <recommendedName>
        <fullName evidence="1">Methyltransferase type 11 domain-containing protein</fullName>
    </recommendedName>
</protein>
<dbReference type="Proteomes" id="UP000245890">
    <property type="component" value="Unassembled WGS sequence"/>
</dbReference>
<dbReference type="AlphaFoldDB" id="A0A2U0SC41"/>
<dbReference type="OrthoDB" id="7628122at2"/>
<dbReference type="PANTHER" id="PTHR42912">
    <property type="entry name" value="METHYLTRANSFERASE"/>
    <property type="match status" value="1"/>
</dbReference>
<accession>A0A2U0SC41</accession>
<evidence type="ECO:0000313" key="3">
    <source>
        <dbReference type="Proteomes" id="UP000245890"/>
    </source>
</evidence>
<dbReference type="CDD" id="cd02440">
    <property type="entry name" value="AdoMet_MTases"/>
    <property type="match status" value="1"/>
</dbReference>
<dbReference type="SUPFAM" id="SSF53335">
    <property type="entry name" value="S-adenosyl-L-methionine-dependent methyltransferases"/>
    <property type="match status" value="1"/>
</dbReference>
<gene>
    <name evidence="2" type="ORF">DD559_05715</name>
</gene>
<dbReference type="InterPro" id="IPR029063">
    <property type="entry name" value="SAM-dependent_MTases_sf"/>
</dbReference>
<dbReference type="EMBL" id="QENQ01000001">
    <property type="protein sequence ID" value="PVX28890.1"/>
    <property type="molecule type" value="Genomic_DNA"/>
</dbReference>
<dbReference type="InterPro" id="IPR013216">
    <property type="entry name" value="Methyltransf_11"/>
</dbReference>
<dbReference type="PANTHER" id="PTHR42912:SF98">
    <property type="entry name" value="UNCHARACTERISED METHYLTRANSFERASE RV1498C"/>
    <property type="match status" value="1"/>
</dbReference>
<reference evidence="2 3" key="1">
    <citation type="submission" date="2018-05" db="EMBL/GenBank/DDBJ databases">
        <title>Description of Sphingomonas pokkalii sp nov, isolated from the rhizosphere of saline tolerant pokkali rice and its draft genome analysis.</title>
        <authorList>
            <person name="Menon R."/>
            <person name="Kumari S."/>
            <person name="Rameshkumar N."/>
        </authorList>
    </citation>
    <scope>NUCLEOTIDE SEQUENCE [LARGE SCALE GENOMIC DNA]</scope>
    <source>
        <strain evidence="2 3">L3B27</strain>
    </source>
</reference>
<keyword evidence="3" id="KW-1185">Reference proteome</keyword>
<name>A0A2U0SC41_9SPHN</name>
<comment type="caution">
    <text evidence="2">The sequence shown here is derived from an EMBL/GenBank/DDBJ whole genome shotgun (WGS) entry which is preliminary data.</text>
</comment>
<proteinExistence type="predicted"/>
<dbReference type="InterPro" id="IPR050508">
    <property type="entry name" value="Methyltransf_Superfamily"/>
</dbReference>